<reference evidence="1 2" key="1">
    <citation type="submission" date="2018-05" db="EMBL/GenBank/DDBJ databases">
        <title>Draft genome of Methanospirillum stamsii Pt1.</title>
        <authorList>
            <person name="Dueholm M.S."/>
            <person name="Nielsen P.H."/>
            <person name="Bakmann L.F."/>
            <person name="Otzen D.E."/>
        </authorList>
    </citation>
    <scope>NUCLEOTIDE SEQUENCE [LARGE SCALE GENOMIC DNA]</scope>
    <source>
        <strain evidence="1 2">Pt1</strain>
    </source>
</reference>
<comment type="caution">
    <text evidence="1">The sequence shown here is derived from an EMBL/GenBank/DDBJ whole genome shotgun (WGS) entry which is preliminary data.</text>
</comment>
<sequence length="124" mass="14141">MNGTSGGHGNRMLRCRSCGYRFSETRGIVLFNLKIEHEKTVSIMEHLSEGCEIRKTSRLTDVSLGIVARLSQKSGKHAQLIHGELVDFPTQTNEVQFDEKWCYCHLIPDQGNINSRHFVFDHPI</sequence>
<protein>
    <submittedName>
        <fullName evidence="1">Uncharacterized protein</fullName>
    </submittedName>
</protein>
<gene>
    <name evidence="1" type="ORF">DLD82_15635</name>
</gene>
<organism evidence="1 2">
    <name type="scientific">Methanospirillum stamsii</name>
    <dbReference type="NCBI Taxonomy" id="1277351"/>
    <lineage>
        <taxon>Archaea</taxon>
        <taxon>Methanobacteriati</taxon>
        <taxon>Methanobacteriota</taxon>
        <taxon>Stenosarchaea group</taxon>
        <taxon>Methanomicrobia</taxon>
        <taxon>Methanomicrobiales</taxon>
        <taxon>Methanospirillaceae</taxon>
        <taxon>Methanospirillum</taxon>
    </lineage>
</organism>
<evidence type="ECO:0000313" key="1">
    <source>
        <dbReference type="EMBL" id="PWR70432.1"/>
    </source>
</evidence>
<dbReference type="EMBL" id="QGMZ01000042">
    <property type="protein sequence ID" value="PWR70432.1"/>
    <property type="molecule type" value="Genomic_DNA"/>
</dbReference>
<dbReference type="Proteomes" id="UP000245934">
    <property type="component" value="Unassembled WGS sequence"/>
</dbReference>
<proteinExistence type="predicted"/>
<name>A0A2V2MQM0_9EURY</name>
<dbReference type="AlphaFoldDB" id="A0A2V2MQM0"/>
<evidence type="ECO:0000313" key="2">
    <source>
        <dbReference type="Proteomes" id="UP000245934"/>
    </source>
</evidence>
<keyword evidence="2" id="KW-1185">Reference proteome</keyword>
<accession>A0A2V2MQM0</accession>